<gene>
    <name evidence="13" type="ORF">E9531_10050</name>
</gene>
<dbReference type="GO" id="GO:0008381">
    <property type="term" value="F:mechanosensitive monoatomic ion channel activity"/>
    <property type="evidence" value="ECO:0007669"/>
    <property type="project" value="InterPro"/>
</dbReference>
<evidence type="ECO:0000313" key="14">
    <source>
        <dbReference type="Proteomes" id="UP000308917"/>
    </source>
</evidence>
<dbReference type="InterPro" id="IPR006685">
    <property type="entry name" value="MscS_channel_2nd"/>
</dbReference>
<keyword evidence="14" id="KW-1185">Reference proteome</keyword>
<evidence type="ECO:0000256" key="7">
    <source>
        <dbReference type="ARBA" id="ARBA00023136"/>
    </source>
</evidence>
<evidence type="ECO:0000256" key="10">
    <source>
        <dbReference type="SAM" id="MobiDB-lite"/>
    </source>
</evidence>
<evidence type="ECO:0000256" key="2">
    <source>
        <dbReference type="ARBA" id="ARBA00022475"/>
    </source>
</evidence>
<sequence length="435" mass="48148">MEWAYRYFESQTEIVQMSVALVLLAAIALLSRFVVAVMLRRALGSLRERSQSRLIKTFLDDRVLERLTKIVPSLVVQLGIGLVPFLPATPALVIRNVAFALTVLHSVRAISMLLKVIAQRSEEFDAQHRSSALKSVTQLITIALYCAALIVIIATLINRSPVVVLSSLGALSAVLMLVFKDTILSFTAGILISSNDMLRSGDWIEMPQAGADGAVVDISLHTIKVQNWDNTITTIPTWKLVSESYKNWRGMSESGGRRIKRSLWIDASTVRFLTESEIQKLDDIELIRDYLVGKQEEVNSTNAARKKTLGEAASLPANQRRLTNLGTFRAYALAYLKARTDIHNGMTLMVRQMESTANGIPIEVYCFTSTTAWANYEAIQGDIFDHLIAILPDLGLRQFQTPTGADMRSMLDGFKPLPLATPNTDNKPKAPVATN</sequence>
<keyword evidence="4 11" id="KW-0812">Transmembrane</keyword>
<keyword evidence="5 11" id="KW-1133">Transmembrane helix</keyword>
<dbReference type="OrthoDB" id="9775207at2"/>
<dbReference type="InterPro" id="IPR023408">
    <property type="entry name" value="MscS_beta-dom_sf"/>
</dbReference>
<evidence type="ECO:0000256" key="4">
    <source>
        <dbReference type="ARBA" id="ARBA00022692"/>
    </source>
</evidence>
<comment type="subcellular location">
    <subcellularLocation>
        <location evidence="1">Cell inner membrane</location>
        <topology evidence="1">Multi-pass membrane protein</topology>
    </subcellularLocation>
</comment>
<dbReference type="AlphaFoldDB" id="A0A4S8F0Y5"/>
<keyword evidence="2" id="KW-1003">Cell membrane</keyword>
<evidence type="ECO:0000256" key="6">
    <source>
        <dbReference type="ARBA" id="ARBA00023016"/>
    </source>
</evidence>
<evidence type="ECO:0000256" key="1">
    <source>
        <dbReference type="ARBA" id="ARBA00004429"/>
    </source>
</evidence>
<keyword evidence="3" id="KW-0997">Cell inner membrane</keyword>
<dbReference type="EMBL" id="STFG01000010">
    <property type="protein sequence ID" value="THU00617.1"/>
    <property type="molecule type" value="Genomic_DNA"/>
</dbReference>
<dbReference type="PANTHER" id="PTHR30414">
    <property type="entry name" value="MINICONDUCTANCE MECHANOSENSITIVE CHANNEL YBDG"/>
    <property type="match status" value="1"/>
</dbReference>
<dbReference type="Pfam" id="PF00924">
    <property type="entry name" value="MS_channel_2nd"/>
    <property type="match status" value="1"/>
</dbReference>
<protein>
    <recommendedName>
        <fullName evidence="8">Mechanosensing system component YbdG</fullName>
    </recommendedName>
    <alternativeName>
        <fullName evidence="9">Mechanosensitive channel homolog YbdG</fullName>
    </alternativeName>
</protein>
<dbReference type="GO" id="GO:0005886">
    <property type="term" value="C:plasma membrane"/>
    <property type="evidence" value="ECO:0007669"/>
    <property type="project" value="UniProtKB-SubCell"/>
</dbReference>
<dbReference type="InterPro" id="IPR010920">
    <property type="entry name" value="LSM_dom_sf"/>
</dbReference>
<dbReference type="Proteomes" id="UP000308917">
    <property type="component" value="Unassembled WGS sequence"/>
</dbReference>
<evidence type="ECO:0000256" key="11">
    <source>
        <dbReference type="SAM" id="Phobius"/>
    </source>
</evidence>
<feature type="domain" description="Mechanosensitive ion channel MscS" evidence="12">
    <location>
        <begin position="181"/>
        <end position="249"/>
    </location>
</feature>
<dbReference type="SUPFAM" id="SSF50182">
    <property type="entry name" value="Sm-like ribonucleoproteins"/>
    <property type="match status" value="1"/>
</dbReference>
<organism evidence="13 14">
    <name type="scientific">Lampropedia puyangensis</name>
    <dbReference type="NCBI Taxonomy" id="1330072"/>
    <lineage>
        <taxon>Bacteria</taxon>
        <taxon>Pseudomonadati</taxon>
        <taxon>Pseudomonadota</taxon>
        <taxon>Betaproteobacteria</taxon>
        <taxon>Burkholderiales</taxon>
        <taxon>Comamonadaceae</taxon>
        <taxon>Lampropedia</taxon>
    </lineage>
</organism>
<evidence type="ECO:0000259" key="12">
    <source>
        <dbReference type="Pfam" id="PF00924"/>
    </source>
</evidence>
<comment type="caution">
    <text evidence="13">The sequence shown here is derived from an EMBL/GenBank/DDBJ whole genome shotgun (WGS) entry which is preliminary data.</text>
</comment>
<evidence type="ECO:0000256" key="3">
    <source>
        <dbReference type="ARBA" id="ARBA00022519"/>
    </source>
</evidence>
<evidence type="ECO:0000256" key="5">
    <source>
        <dbReference type="ARBA" id="ARBA00022989"/>
    </source>
</evidence>
<feature type="transmembrane region" description="Helical" evidence="11">
    <location>
        <begin position="20"/>
        <end position="43"/>
    </location>
</feature>
<dbReference type="FunFam" id="2.30.30.60:FF:000002">
    <property type="entry name" value="Mechanosensitive ion channel family protein"/>
    <property type="match status" value="1"/>
</dbReference>
<dbReference type="InterPro" id="IPR030192">
    <property type="entry name" value="YbdG"/>
</dbReference>
<evidence type="ECO:0000313" key="13">
    <source>
        <dbReference type="EMBL" id="THU00617.1"/>
    </source>
</evidence>
<feature type="transmembrane region" description="Helical" evidence="11">
    <location>
        <begin position="139"/>
        <end position="157"/>
    </location>
</feature>
<reference evidence="13 14" key="1">
    <citation type="journal article" date="2015" name="Antonie Van Leeuwenhoek">
        <title>Lampropedia puyangensis sp. nov., isolated from symptomatic bark of Populus ? euramericana canker and emended description of Lampropedia hyalina (Ehrenberg 1832) Lee et al. 2004.</title>
        <authorList>
            <person name="Li Y."/>
            <person name="Wang T."/>
            <person name="Piao C.G."/>
            <person name="Wang L.F."/>
            <person name="Tian G.Z."/>
            <person name="Zhu T.H."/>
            <person name="Guo M.W."/>
        </authorList>
    </citation>
    <scope>NUCLEOTIDE SEQUENCE [LARGE SCALE GENOMIC DNA]</scope>
    <source>
        <strain evidence="13 14">2-bin</strain>
    </source>
</reference>
<dbReference type="PANTHER" id="PTHR30414:SF0">
    <property type="entry name" value="MINICONDUCTANCE MECHANOSENSITIVE CHANNEL YBDG"/>
    <property type="match status" value="1"/>
</dbReference>
<feature type="transmembrane region" description="Helical" evidence="11">
    <location>
        <begin position="63"/>
        <end position="85"/>
    </location>
</feature>
<dbReference type="Gene3D" id="2.30.30.60">
    <property type="match status" value="1"/>
</dbReference>
<evidence type="ECO:0000256" key="8">
    <source>
        <dbReference type="ARBA" id="ARBA00093630"/>
    </source>
</evidence>
<name>A0A4S8F0Y5_9BURK</name>
<proteinExistence type="predicted"/>
<evidence type="ECO:0000256" key="9">
    <source>
        <dbReference type="ARBA" id="ARBA00093659"/>
    </source>
</evidence>
<dbReference type="GO" id="GO:0071470">
    <property type="term" value="P:cellular response to osmotic stress"/>
    <property type="evidence" value="ECO:0007669"/>
    <property type="project" value="InterPro"/>
</dbReference>
<accession>A0A4S8F0Y5</accession>
<keyword evidence="6" id="KW-0346">Stress response</keyword>
<feature type="region of interest" description="Disordered" evidence="10">
    <location>
        <begin position="416"/>
        <end position="435"/>
    </location>
</feature>
<keyword evidence="7 11" id="KW-0472">Membrane</keyword>